<dbReference type="GO" id="GO:0022841">
    <property type="term" value="F:potassium ion leak channel activity"/>
    <property type="evidence" value="ECO:0007669"/>
    <property type="project" value="TreeGrafter"/>
</dbReference>
<proteinExistence type="inferred from homology"/>
<organism evidence="11 12">
    <name type="scientific">Blomia tropicalis</name>
    <name type="common">Mite</name>
    <dbReference type="NCBI Taxonomy" id="40697"/>
    <lineage>
        <taxon>Eukaryota</taxon>
        <taxon>Metazoa</taxon>
        <taxon>Ecdysozoa</taxon>
        <taxon>Arthropoda</taxon>
        <taxon>Chelicerata</taxon>
        <taxon>Arachnida</taxon>
        <taxon>Acari</taxon>
        <taxon>Acariformes</taxon>
        <taxon>Sarcoptiformes</taxon>
        <taxon>Astigmata</taxon>
        <taxon>Glycyphagoidea</taxon>
        <taxon>Echimyopodidae</taxon>
        <taxon>Blomia</taxon>
    </lineage>
</organism>
<feature type="transmembrane region" description="Helical" evidence="9">
    <location>
        <begin position="117"/>
        <end position="142"/>
    </location>
</feature>
<keyword evidence="2 8" id="KW-0813">Transport</keyword>
<evidence type="ECO:0000256" key="2">
    <source>
        <dbReference type="ARBA" id="ARBA00022448"/>
    </source>
</evidence>
<gene>
    <name evidence="11" type="ORF">RDWZM_008624</name>
</gene>
<accession>A0A9Q0M404</accession>
<dbReference type="SUPFAM" id="SSF81324">
    <property type="entry name" value="Voltage-gated potassium channels"/>
    <property type="match status" value="2"/>
</dbReference>
<dbReference type="GO" id="GO:0015271">
    <property type="term" value="F:outward rectifier potassium channel activity"/>
    <property type="evidence" value="ECO:0007669"/>
    <property type="project" value="TreeGrafter"/>
</dbReference>
<evidence type="ECO:0000256" key="3">
    <source>
        <dbReference type="ARBA" id="ARBA00022692"/>
    </source>
</evidence>
<keyword evidence="6 9" id="KW-0472">Membrane</keyword>
<dbReference type="PANTHER" id="PTHR11003:SF345">
    <property type="entry name" value="TWIK FAMILY OF POTASSIUM CHANNELS PROTEIN 18"/>
    <property type="match status" value="1"/>
</dbReference>
<comment type="subcellular location">
    <subcellularLocation>
        <location evidence="1">Membrane</location>
        <topology evidence="1">Multi-pass membrane protein</topology>
    </subcellularLocation>
</comment>
<name>A0A9Q0M404_BLOTA</name>
<evidence type="ECO:0000256" key="6">
    <source>
        <dbReference type="ARBA" id="ARBA00023136"/>
    </source>
</evidence>
<keyword evidence="5 8" id="KW-0406">Ion transport</keyword>
<evidence type="ECO:0000256" key="5">
    <source>
        <dbReference type="ARBA" id="ARBA00023065"/>
    </source>
</evidence>
<evidence type="ECO:0000256" key="4">
    <source>
        <dbReference type="ARBA" id="ARBA00022989"/>
    </source>
</evidence>
<keyword evidence="4 9" id="KW-1133">Transmembrane helix</keyword>
<dbReference type="GO" id="GO:0030322">
    <property type="term" value="P:stabilization of membrane potential"/>
    <property type="evidence" value="ECO:0007669"/>
    <property type="project" value="TreeGrafter"/>
</dbReference>
<dbReference type="PANTHER" id="PTHR11003">
    <property type="entry name" value="POTASSIUM CHANNEL, SUBFAMILY K"/>
    <property type="match status" value="1"/>
</dbReference>
<comment type="caution">
    <text evidence="11">The sequence shown here is derived from an EMBL/GenBank/DDBJ whole genome shotgun (WGS) entry which is preliminary data.</text>
</comment>
<evidence type="ECO:0000256" key="8">
    <source>
        <dbReference type="RuleBase" id="RU003857"/>
    </source>
</evidence>
<comment type="similarity">
    <text evidence="8">Belongs to the two pore domain potassium channel (TC 1.A.1.8) family.</text>
</comment>
<dbReference type="AlphaFoldDB" id="A0A9Q0M404"/>
<dbReference type="Gene3D" id="1.10.287.70">
    <property type="match status" value="1"/>
</dbReference>
<feature type="transmembrane region" description="Helical" evidence="9">
    <location>
        <begin position="6"/>
        <end position="27"/>
    </location>
</feature>
<feature type="transmembrane region" description="Helical" evidence="9">
    <location>
        <begin position="88"/>
        <end position="111"/>
    </location>
</feature>
<sequence>MEIRHIVFLLVVFILYVIFGGLIFMLLESPEEQIKRKELETILNEFSVHIKQLNHSRISEHYIRTMIHKLLVAQDNNLIDSFGNQSQYINWSFINSFFFAITVTTTIGYGHLTPSTFFGKIFCIVYALFGIPITGLLIGSLADRFSKLYTPKAVVRKNHYQRQLSARFLMFKKGIISLVPWFFVFLVVPAIIFTCIEEWSFLDGFYYCFVTLSTIGFGDFVAGSFEKDYIWMYKIVVVFWIIFGLAYLSMVLNFIMQSLRSRHISNVMHSIRHRMSTPNLVNRTRHHPTHFKRQQSSPGVIYAHNGKKIFPSDQTENVNNNFLNVDNSTINSAVLHPDTNPTSMRNLMVMHKILISNLI</sequence>
<dbReference type="Proteomes" id="UP001142055">
    <property type="component" value="Chromosome 3"/>
</dbReference>
<evidence type="ECO:0000259" key="10">
    <source>
        <dbReference type="Pfam" id="PF07885"/>
    </source>
</evidence>
<protein>
    <recommendedName>
        <fullName evidence="10">Potassium channel domain-containing protein</fullName>
    </recommendedName>
</protein>
<evidence type="ECO:0000256" key="1">
    <source>
        <dbReference type="ARBA" id="ARBA00004141"/>
    </source>
</evidence>
<dbReference type="GO" id="GO:0005886">
    <property type="term" value="C:plasma membrane"/>
    <property type="evidence" value="ECO:0007669"/>
    <property type="project" value="TreeGrafter"/>
</dbReference>
<keyword evidence="7 8" id="KW-0407">Ion channel</keyword>
<keyword evidence="3 8" id="KW-0812">Transmembrane</keyword>
<dbReference type="InterPro" id="IPR003280">
    <property type="entry name" value="2pore_dom_K_chnl"/>
</dbReference>
<feature type="transmembrane region" description="Helical" evidence="9">
    <location>
        <begin position="204"/>
        <end position="223"/>
    </location>
</feature>
<feature type="transmembrane region" description="Helical" evidence="9">
    <location>
        <begin position="235"/>
        <end position="256"/>
    </location>
</feature>
<dbReference type="InterPro" id="IPR013099">
    <property type="entry name" value="K_chnl_dom"/>
</dbReference>
<dbReference type="OMA" id="RISEHYI"/>
<evidence type="ECO:0000313" key="11">
    <source>
        <dbReference type="EMBL" id="KAJ6217467.1"/>
    </source>
</evidence>
<evidence type="ECO:0000256" key="9">
    <source>
        <dbReference type="SAM" id="Phobius"/>
    </source>
</evidence>
<dbReference type="PRINTS" id="PR01333">
    <property type="entry name" value="2POREKCHANEL"/>
</dbReference>
<dbReference type="EMBL" id="JAPWDV010000003">
    <property type="protein sequence ID" value="KAJ6217467.1"/>
    <property type="molecule type" value="Genomic_DNA"/>
</dbReference>
<feature type="domain" description="Potassium channel" evidence="10">
    <location>
        <begin position="183"/>
        <end position="259"/>
    </location>
</feature>
<feature type="transmembrane region" description="Helical" evidence="9">
    <location>
        <begin position="174"/>
        <end position="192"/>
    </location>
</feature>
<evidence type="ECO:0000256" key="7">
    <source>
        <dbReference type="ARBA" id="ARBA00023303"/>
    </source>
</evidence>
<keyword evidence="12" id="KW-1185">Reference proteome</keyword>
<evidence type="ECO:0000313" key="12">
    <source>
        <dbReference type="Proteomes" id="UP001142055"/>
    </source>
</evidence>
<feature type="domain" description="Potassium channel" evidence="10">
    <location>
        <begin position="87"/>
        <end position="146"/>
    </location>
</feature>
<reference evidence="11" key="1">
    <citation type="submission" date="2022-12" db="EMBL/GenBank/DDBJ databases">
        <title>Genome assemblies of Blomia tropicalis.</title>
        <authorList>
            <person name="Cui Y."/>
        </authorList>
    </citation>
    <scope>NUCLEOTIDE SEQUENCE</scope>
    <source>
        <tissue evidence="11">Adult mites</tissue>
    </source>
</reference>
<dbReference type="Pfam" id="PF07885">
    <property type="entry name" value="Ion_trans_2"/>
    <property type="match status" value="2"/>
</dbReference>